<keyword evidence="1" id="KW-0808">Transferase</keyword>
<dbReference type="InterPro" id="IPR016181">
    <property type="entry name" value="Acyl_CoA_acyltransferase"/>
</dbReference>
<dbReference type="GO" id="GO:0016740">
    <property type="term" value="F:transferase activity"/>
    <property type="evidence" value="ECO:0007669"/>
    <property type="project" value="UniProtKB-KW"/>
</dbReference>
<dbReference type="AlphaFoldDB" id="A0A2P7VIQ7"/>
<name>A0A2P7VIQ7_9BACL</name>
<keyword evidence="2" id="KW-1185">Reference proteome</keyword>
<dbReference type="SUPFAM" id="SSF55729">
    <property type="entry name" value="Acyl-CoA N-acyltransferases (Nat)"/>
    <property type="match status" value="1"/>
</dbReference>
<dbReference type="PANTHER" id="PTHR31143:SF2">
    <property type="entry name" value="FR47-LIKE DOMAIN-CONTAINING PROTEIN-RELATED"/>
    <property type="match status" value="1"/>
</dbReference>
<organism evidence="1 2">
    <name type="scientific">Brevibacillus fortis</name>
    <dbReference type="NCBI Taxonomy" id="2126352"/>
    <lineage>
        <taxon>Bacteria</taxon>
        <taxon>Bacillati</taxon>
        <taxon>Bacillota</taxon>
        <taxon>Bacilli</taxon>
        <taxon>Bacillales</taxon>
        <taxon>Paenibacillaceae</taxon>
        <taxon>Brevibacillus</taxon>
    </lineage>
</organism>
<protein>
    <submittedName>
        <fullName evidence="1">GNAT family N-acetyltransferase</fullName>
    </submittedName>
</protein>
<evidence type="ECO:0000313" key="1">
    <source>
        <dbReference type="EMBL" id="PSJ99075.1"/>
    </source>
</evidence>
<dbReference type="InterPro" id="IPR042573">
    <property type="entry name" value="GNAT_acetyltra_N"/>
</dbReference>
<dbReference type="Gene3D" id="3.40.630.30">
    <property type="match status" value="1"/>
</dbReference>
<dbReference type="Pfam" id="PF12746">
    <property type="entry name" value="GNAT_acetyltran"/>
    <property type="match status" value="1"/>
</dbReference>
<reference evidence="1 2" key="1">
    <citation type="submission" date="2018-03" db="EMBL/GenBank/DDBJ databases">
        <title>Brevisbacillus phylogenomics.</title>
        <authorList>
            <person name="Dunlap C."/>
        </authorList>
    </citation>
    <scope>NUCLEOTIDE SEQUENCE [LARGE SCALE GENOMIC DNA]</scope>
    <source>
        <strain evidence="1 2">NRRL NRS-1210</strain>
    </source>
</reference>
<dbReference type="EMBL" id="PXZM01000005">
    <property type="protein sequence ID" value="PSJ99075.1"/>
    <property type="molecule type" value="Genomic_DNA"/>
</dbReference>
<accession>A0A2P7VIQ7</accession>
<sequence>MIHRLERNDYLKIRTLLSPDNVNDLTIQAIINGTNRGAIYVDDVEQPRTALVDQTGVISIFVGDAANGAFTADLGAFIEGELRRYTTESCGGTHFLAVVPDEAWEEAVTKAISHREIETDWEYYYQFNPEQFQARKDSYRPLPEGYTLKKIDAIVMENDSDNILIEVVEEFYHSMDDFLQWGVGFCVCKGNTIVSACLSCCVHERDHEISVETYEEADMNKGFATLACAAYLEHCMEHGLTPHWTTLQTNEESVRLGTKLGFEPKEKCKILEFEY</sequence>
<dbReference type="PANTHER" id="PTHR31143">
    <property type="match status" value="1"/>
</dbReference>
<comment type="caution">
    <text evidence="1">The sequence shown here is derived from an EMBL/GenBank/DDBJ whole genome shotgun (WGS) entry which is preliminary data.</text>
</comment>
<dbReference type="Proteomes" id="UP000240419">
    <property type="component" value="Unassembled WGS sequence"/>
</dbReference>
<evidence type="ECO:0000313" key="2">
    <source>
        <dbReference type="Proteomes" id="UP000240419"/>
    </source>
</evidence>
<proteinExistence type="predicted"/>
<gene>
    <name evidence="1" type="ORF">C7R93_05480</name>
</gene>
<dbReference type="OrthoDB" id="2773476at2"/>
<dbReference type="Gene3D" id="3.40.630.110">
    <property type="entry name" value="GNAT acetyltransferase-like"/>
    <property type="match status" value="1"/>
</dbReference>
<dbReference type="RefSeq" id="WP_106837868.1">
    <property type="nucleotide sequence ID" value="NZ_JBCNIW010000040.1"/>
</dbReference>
<dbReference type="InterPro" id="IPR027365">
    <property type="entry name" value="GNAT_acetyltra_YdfB-like"/>
</dbReference>